<dbReference type="AlphaFoldDB" id="A0A427YXP2"/>
<keyword evidence="1" id="KW-1133">Transmembrane helix</keyword>
<evidence type="ECO:0000313" key="2">
    <source>
        <dbReference type="EMBL" id="RSH95858.1"/>
    </source>
</evidence>
<keyword evidence="3" id="KW-1185">Reference proteome</keyword>
<organism evidence="2 3">
    <name type="scientific">Saitozyma podzolica</name>
    <dbReference type="NCBI Taxonomy" id="1890683"/>
    <lineage>
        <taxon>Eukaryota</taxon>
        <taxon>Fungi</taxon>
        <taxon>Dikarya</taxon>
        <taxon>Basidiomycota</taxon>
        <taxon>Agaricomycotina</taxon>
        <taxon>Tremellomycetes</taxon>
        <taxon>Tremellales</taxon>
        <taxon>Trimorphomycetaceae</taxon>
        <taxon>Saitozyma</taxon>
    </lineage>
</organism>
<evidence type="ECO:0000256" key="1">
    <source>
        <dbReference type="SAM" id="Phobius"/>
    </source>
</evidence>
<comment type="caution">
    <text evidence="2">The sequence shown here is derived from an EMBL/GenBank/DDBJ whole genome shotgun (WGS) entry which is preliminary data.</text>
</comment>
<feature type="transmembrane region" description="Helical" evidence="1">
    <location>
        <begin position="20"/>
        <end position="40"/>
    </location>
</feature>
<dbReference type="EMBL" id="RSCD01000001">
    <property type="protein sequence ID" value="RSH95858.1"/>
    <property type="molecule type" value="Genomic_DNA"/>
</dbReference>
<reference evidence="2 3" key="1">
    <citation type="submission" date="2018-11" db="EMBL/GenBank/DDBJ databases">
        <title>Genome sequence of Saitozyma podzolica DSM 27192.</title>
        <authorList>
            <person name="Aliyu H."/>
            <person name="Gorte O."/>
            <person name="Ochsenreither K."/>
        </authorList>
    </citation>
    <scope>NUCLEOTIDE SEQUENCE [LARGE SCALE GENOMIC DNA]</scope>
    <source>
        <strain evidence="2 3">DSM 27192</strain>
    </source>
</reference>
<dbReference type="Proteomes" id="UP000279259">
    <property type="component" value="Unassembled WGS sequence"/>
</dbReference>
<feature type="transmembrane region" description="Helical" evidence="1">
    <location>
        <begin position="129"/>
        <end position="147"/>
    </location>
</feature>
<name>A0A427YXP2_9TREE</name>
<keyword evidence="1" id="KW-0472">Membrane</keyword>
<feature type="transmembrane region" description="Helical" evidence="1">
    <location>
        <begin position="167"/>
        <end position="191"/>
    </location>
</feature>
<protein>
    <submittedName>
        <fullName evidence="2">Uncharacterized protein</fullName>
    </submittedName>
</protein>
<dbReference type="OrthoDB" id="10340165at2759"/>
<feature type="transmembrane region" description="Helical" evidence="1">
    <location>
        <begin position="47"/>
        <end position="64"/>
    </location>
</feature>
<keyword evidence="1" id="KW-0812">Transmembrane</keyword>
<proteinExistence type="predicted"/>
<gene>
    <name evidence="2" type="ORF">EHS25_000951</name>
</gene>
<feature type="transmembrane region" description="Helical" evidence="1">
    <location>
        <begin position="84"/>
        <end position="108"/>
    </location>
</feature>
<sequence length="288" mass="31301">MSDVSSNPLLAFTEDISKSQSIAFCAVYGLFVLLIAIRLFARVKCTFAYVFILVFAIIRVATFGMRSDVASLDAESCGYKTRVIVAAVLVIAGFLFLIEAVSDLLVHWARYCALKAVQLTGRTRTIIHLLRHVVFVGVSVIGIIGAVKQSNDVSNGDISGSTSAKRLRQASGALFLLVIALFFVVTFYLLVSSANLDGRKPRKAPTASVIIISLVALEVEAVYRIWSASSTTGFTIKETALDVLVVMPEWVVLVLSVELNMDDMTDIRLVGQSRPAPHMGQLELGCKH</sequence>
<accession>A0A427YXP2</accession>
<evidence type="ECO:0000313" key="3">
    <source>
        <dbReference type="Proteomes" id="UP000279259"/>
    </source>
</evidence>